<protein>
    <submittedName>
        <fullName evidence="2">Xis</fullName>
    </submittedName>
</protein>
<keyword evidence="3" id="KW-1185">Reference proteome</keyword>
<dbReference type="Pfam" id="PF12728">
    <property type="entry name" value="HTH_17"/>
    <property type="match status" value="1"/>
</dbReference>
<dbReference type="EMBL" id="AXCW01000001">
    <property type="protein sequence ID" value="EYR65240.1"/>
    <property type="molecule type" value="Genomic_DNA"/>
</dbReference>
<name>A0A021VYY3_9CELL</name>
<organism evidence="2 3">
    <name type="scientific">Actinotalea ferrariae CF5-4</name>
    <dbReference type="NCBI Taxonomy" id="948458"/>
    <lineage>
        <taxon>Bacteria</taxon>
        <taxon>Bacillati</taxon>
        <taxon>Actinomycetota</taxon>
        <taxon>Actinomycetes</taxon>
        <taxon>Micrococcales</taxon>
        <taxon>Cellulomonadaceae</taxon>
        <taxon>Actinotalea</taxon>
    </lineage>
</organism>
<comment type="caution">
    <text evidence="2">The sequence shown here is derived from an EMBL/GenBank/DDBJ whole genome shotgun (WGS) entry which is preliminary data.</text>
</comment>
<dbReference type="InterPro" id="IPR010093">
    <property type="entry name" value="SinI_DNA-bd"/>
</dbReference>
<dbReference type="InterPro" id="IPR041657">
    <property type="entry name" value="HTH_17"/>
</dbReference>
<gene>
    <name evidence="2" type="ORF">N866_00210</name>
</gene>
<evidence type="ECO:0000259" key="1">
    <source>
        <dbReference type="Pfam" id="PF12728"/>
    </source>
</evidence>
<dbReference type="AlphaFoldDB" id="A0A021VYY3"/>
<accession>A0A021VYY3</accession>
<evidence type="ECO:0000313" key="2">
    <source>
        <dbReference type="EMBL" id="EYR65240.1"/>
    </source>
</evidence>
<evidence type="ECO:0000313" key="3">
    <source>
        <dbReference type="Proteomes" id="UP000019753"/>
    </source>
</evidence>
<dbReference type="GO" id="GO:0003677">
    <property type="term" value="F:DNA binding"/>
    <property type="evidence" value="ECO:0007669"/>
    <property type="project" value="InterPro"/>
</dbReference>
<dbReference type="Proteomes" id="UP000019753">
    <property type="component" value="Unassembled WGS sequence"/>
</dbReference>
<sequence length="90" mass="9818">MTATAQLRLVSPTATRAPTAPEPQLINLTIENDEKLLLSVVEAAHRLGIGRTLMYELLGSGQIESVHVGRLRKVPVDALAKFVERCRTNA</sequence>
<dbReference type="NCBIfam" id="TIGR01764">
    <property type="entry name" value="excise"/>
    <property type="match status" value="1"/>
</dbReference>
<dbReference type="OrthoDB" id="1093249at2"/>
<proteinExistence type="predicted"/>
<feature type="domain" description="Helix-turn-helix" evidence="1">
    <location>
        <begin position="37"/>
        <end position="87"/>
    </location>
</feature>
<reference evidence="2 3" key="1">
    <citation type="submission" date="2014-01" db="EMBL/GenBank/DDBJ databases">
        <title>Actinotalea ferrariae CF5-4.</title>
        <authorList>
            <person name="Chen F."/>
            <person name="Li Y."/>
            <person name="Wang G."/>
        </authorList>
    </citation>
    <scope>NUCLEOTIDE SEQUENCE [LARGE SCALE GENOMIC DNA]</scope>
    <source>
        <strain evidence="2 3">CF5-4</strain>
    </source>
</reference>
<dbReference type="RefSeq" id="WP_081802167.1">
    <property type="nucleotide sequence ID" value="NZ_AXCW01000001.1"/>
</dbReference>